<dbReference type="InParanoid" id="F8QJB5"/>
<sequence length="149" mass="16422">DQQDHQGRTAATTNHVEVVSVLLDQGYDVNSQDKEGMTPLSYASGNGNEDIVKVLLARVEDVEADSKDRWGRTPLSYRAENGNEDIVKLLLAGDDMNVNWRHDHGRILLFKAAKNGHDLREAVVSIFLACSDLLVNLKDDNGLTPLVLA</sequence>
<evidence type="ECO:0000256" key="1">
    <source>
        <dbReference type="ARBA" id="ARBA00022737"/>
    </source>
</evidence>
<dbReference type="Proteomes" id="UP000008063">
    <property type="component" value="Unassembled WGS sequence"/>
</dbReference>
<organism evidence="5">
    <name type="scientific">Serpula lacrymans var. lacrymans (strain S7.3)</name>
    <name type="common">Dry rot fungus</name>
    <dbReference type="NCBI Taxonomy" id="936435"/>
    <lineage>
        <taxon>Eukaryota</taxon>
        <taxon>Fungi</taxon>
        <taxon>Dikarya</taxon>
        <taxon>Basidiomycota</taxon>
        <taxon>Agaricomycotina</taxon>
        <taxon>Agaricomycetes</taxon>
        <taxon>Agaricomycetidae</taxon>
        <taxon>Boletales</taxon>
        <taxon>Coniophorineae</taxon>
        <taxon>Serpulaceae</taxon>
        <taxon>Serpula</taxon>
    </lineage>
</organism>
<evidence type="ECO:0000313" key="5">
    <source>
        <dbReference type="Proteomes" id="UP000008063"/>
    </source>
</evidence>
<accession>F8QJB5</accession>
<evidence type="ECO:0000256" key="3">
    <source>
        <dbReference type="PROSITE-ProRule" id="PRU00023"/>
    </source>
</evidence>
<dbReference type="Gene3D" id="1.25.40.20">
    <property type="entry name" value="Ankyrin repeat-containing domain"/>
    <property type="match status" value="1"/>
</dbReference>
<dbReference type="PROSITE" id="PS50088">
    <property type="entry name" value="ANK_REPEAT"/>
    <property type="match status" value="2"/>
</dbReference>
<dbReference type="Pfam" id="PF12796">
    <property type="entry name" value="Ank_2"/>
    <property type="match status" value="1"/>
</dbReference>
<dbReference type="PANTHER" id="PTHR24198:SF165">
    <property type="entry name" value="ANKYRIN REPEAT-CONTAINING PROTEIN-RELATED"/>
    <property type="match status" value="1"/>
</dbReference>
<dbReference type="PANTHER" id="PTHR24198">
    <property type="entry name" value="ANKYRIN REPEAT AND PROTEIN KINASE DOMAIN-CONTAINING PROTEIN"/>
    <property type="match status" value="1"/>
</dbReference>
<keyword evidence="2 3" id="KW-0040">ANK repeat</keyword>
<name>F8QJB5_SERL3</name>
<dbReference type="STRING" id="936435.F8QJB5"/>
<evidence type="ECO:0000256" key="2">
    <source>
        <dbReference type="ARBA" id="ARBA00023043"/>
    </source>
</evidence>
<dbReference type="InterPro" id="IPR036770">
    <property type="entry name" value="Ankyrin_rpt-contain_sf"/>
</dbReference>
<reference evidence="5" key="1">
    <citation type="journal article" date="2011" name="Science">
        <title>The plant cell wall-decomposing machinery underlies the functional diversity of forest fungi.</title>
        <authorList>
            <person name="Eastwood D.C."/>
            <person name="Floudas D."/>
            <person name="Binder M."/>
            <person name="Majcherczyk A."/>
            <person name="Schneider P."/>
            <person name="Aerts A."/>
            <person name="Asiegbu F.O."/>
            <person name="Baker S.E."/>
            <person name="Barry K."/>
            <person name="Bendiksby M."/>
            <person name="Blumentritt M."/>
            <person name="Coutinho P.M."/>
            <person name="Cullen D."/>
            <person name="de Vries R.P."/>
            <person name="Gathman A."/>
            <person name="Goodell B."/>
            <person name="Henrissat B."/>
            <person name="Ihrmark K."/>
            <person name="Kauserud H."/>
            <person name="Kohler A."/>
            <person name="LaButti K."/>
            <person name="Lapidus A."/>
            <person name="Lavin J.L."/>
            <person name="Lee Y.-H."/>
            <person name="Lindquist E."/>
            <person name="Lilly W."/>
            <person name="Lucas S."/>
            <person name="Morin E."/>
            <person name="Murat C."/>
            <person name="Oguiza J.A."/>
            <person name="Park J."/>
            <person name="Pisabarro A.G."/>
            <person name="Riley R."/>
            <person name="Rosling A."/>
            <person name="Salamov A."/>
            <person name="Schmidt O."/>
            <person name="Schmutz J."/>
            <person name="Skrede I."/>
            <person name="Stenlid J."/>
            <person name="Wiebenga A."/>
            <person name="Xie X."/>
            <person name="Kuees U."/>
            <person name="Hibbett D.S."/>
            <person name="Hoffmeister D."/>
            <person name="Hoegberg N."/>
            <person name="Martin F."/>
            <person name="Grigoriev I.V."/>
            <person name="Watkinson S.C."/>
        </authorList>
    </citation>
    <scope>NUCLEOTIDE SEQUENCE [LARGE SCALE GENOMIC DNA]</scope>
    <source>
        <strain evidence="5">strain S7.3</strain>
    </source>
</reference>
<dbReference type="PROSITE" id="PS50297">
    <property type="entry name" value="ANK_REP_REGION"/>
    <property type="match status" value="1"/>
</dbReference>
<dbReference type="AlphaFoldDB" id="F8QJB5"/>
<feature type="repeat" description="ANK" evidence="3">
    <location>
        <begin position="10"/>
        <end position="34"/>
    </location>
</feature>
<dbReference type="EMBL" id="GL945569">
    <property type="protein sequence ID" value="EGN91605.1"/>
    <property type="molecule type" value="Genomic_DNA"/>
</dbReference>
<protein>
    <submittedName>
        <fullName evidence="4">Uncharacterized protein</fullName>
    </submittedName>
</protein>
<keyword evidence="5" id="KW-1185">Reference proteome</keyword>
<dbReference type="HOGENOM" id="CLU_000134_18_9_1"/>
<dbReference type="SMART" id="SM00248">
    <property type="entry name" value="ANK"/>
    <property type="match status" value="4"/>
</dbReference>
<dbReference type="SUPFAM" id="SSF48403">
    <property type="entry name" value="Ankyrin repeat"/>
    <property type="match status" value="1"/>
</dbReference>
<gene>
    <name evidence="4" type="ORF">SERLA73DRAFT_15844</name>
</gene>
<feature type="non-terminal residue" evidence="4">
    <location>
        <position position="1"/>
    </location>
</feature>
<dbReference type="OMA" id="PLFNAYY"/>
<dbReference type="OrthoDB" id="194358at2759"/>
<evidence type="ECO:0000313" key="4">
    <source>
        <dbReference type="EMBL" id="EGN91605.1"/>
    </source>
</evidence>
<keyword evidence="1" id="KW-0677">Repeat</keyword>
<proteinExistence type="predicted"/>
<feature type="non-terminal residue" evidence="4">
    <location>
        <position position="149"/>
    </location>
</feature>
<dbReference type="InterPro" id="IPR002110">
    <property type="entry name" value="Ankyrin_rpt"/>
</dbReference>
<feature type="repeat" description="ANK" evidence="3">
    <location>
        <begin position="35"/>
        <end position="67"/>
    </location>
</feature>